<feature type="transmembrane region" description="Helical" evidence="4">
    <location>
        <begin position="91"/>
        <end position="112"/>
    </location>
</feature>
<evidence type="ECO:0000256" key="1">
    <source>
        <dbReference type="ARBA" id="ARBA00004429"/>
    </source>
</evidence>
<dbReference type="InterPro" id="IPR049326">
    <property type="entry name" value="Rhodopsin_dom_fungi"/>
</dbReference>
<dbReference type="GeneID" id="27317028"/>
<feature type="transmembrane region" description="Helical" evidence="4">
    <location>
        <begin position="12"/>
        <end position="30"/>
    </location>
</feature>
<dbReference type="GO" id="GO:0005886">
    <property type="term" value="C:plasma membrane"/>
    <property type="evidence" value="ECO:0007669"/>
    <property type="project" value="UniProtKB-SubCell"/>
</dbReference>
<dbReference type="VEuPathDB" id="FungiDB:PV09_09055"/>
<organism evidence="6 7">
    <name type="scientific">Verruconis gallopava</name>
    <dbReference type="NCBI Taxonomy" id="253628"/>
    <lineage>
        <taxon>Eukaryota</taxon>
        <taxon>Fungi</taxon>
        <taxon>Dikarya</taxon>
        <taxon>Ascomycota</taxon>
        <taxon>Pezizomycotina</taxon>
        <taxon>Dothideomycetes</taxon>
        <taxon>Pleosporomycetidae</taxon>
        <taxon>Venturiales</taxon>
        <taxon>Sympoventuriaceae</taxon>
        <taxon>Verruconis</taxon>
    </lineage>
</organism>
<dbReference type="Pfam" id="PF20684">
    <property type="entry name" value="Fung_rhodopsin"/>
    <property type="match status" value="1"/>
</dbReference>
<feature type="transmembrane region" description="Helical" evidence="4">
    <location>
        <begin position="206"/>
        <end position="227"/>
    </location>
</feature>
<feature type="transmembrane region" description="Helical" evidence="4">
    <location>
        <begin position="766"/>
        <end position="786"/>
    </location>
</feature>
<dbReference type="HOGENOM" id="CLU_006746_1_0_1"/>
<dbReference type="Proteomes" id="UP000053259">
    <property type="component" value="Unassembled WGS sequence"/>
</dbReference>
<accession>A0A0D1ZXU5</accession>
<keyword evidence="4" id="KW-0812">Transmembrane</keyword>
<feature type="transmembrane region" description="Helical" evidence="4">
    <location>
        <begin position="50"/>
        <end position="71"/>
    </location>
</feature>
<dbReference type="InterPro" id="IPR036259">
    <property type="entry name" value="MFS_trans_sf"/>
</dbReference>
<feature type="transmembrane region" description="Helical" evidence="4">
    <location>
        <begin position="587"/>
        <end position="606"/>
    </location>
</feature>
<dbReference type="InParanoid" id="A0A0D1ZXU5"/>
<comment type="subcellular location">
    <subcellularLocation>
        <location evidence="1">Cell inner membrane</location>
        <topology evidence="1">Multi-pass membrane protein</topology>
    </subcellularLocation>
</comment>
<feature type="domain" description="Rhodopsin" evidence="5">
    <location>
        <begin position="30"/>
        <end position="288"/>
    </location>
</feature>
<keyword evidence="4" id="KW-1133">Transmembrane helix</keyword>
<proteinExistence type="predicted"/>
<feature type="transmembrane region" description="Helical" evidence="4">
    <location>
        <begin position="792"/>
        <end position="813"/>
    </location>
</feature>
<feature type="transmembrane region" description="Helical" evidence="4">
    <location>
        <begin position="419"/>
        <end position="439"/>
    </location>
</feature>
<feature type="transmembrane region" description="Helical" evidence="4">
    <location>
        <begin position="735"/>
        <end position="754"/>
    </location>
</feature>
<evidence type="ECO:0000256" key="4">
    <source>
        <dbReference type="SAM" id="Phobius"/>
    </source>
</evidence>
<feature type="transmembrane region" description="Helical" evidence="4">
    <location>
        <begin position="176"/>
        <end position="194"/>
    </location>
</feature>
<dbReference type="OrthoDB" id="546893at2759"/>
<dbReference type="SUPFAM" id="SSF103473">
    <property type="entry name" value="MFS general substrate transporter"/>
    <property type="match status" value="1"/>
</dbReference>
<sequence>MASMAEPNRGPSVLIVTTLFCVLATIFVALRMISRIGIVKKVDPDDYVMLLAWVIAFCLSFSICYGTAYGLGQHQSTIPASHMGRLKRAEYAFSVLYNPSLMVTKTSILLFYLKLGATELIFRWACYATLSVVNLAGLALTFLNIFQCRPIGAVFKTPVPENAYCENIVTLYLSSAPVNIITDLAILFLPMPILTSMRLPRKQKNILIVTFSVGFFVTVIDVIRIAYLQDAATARIQALLAGGGNDPGQRNNSDISWYASLSFMWSGVEANMGIMCGCVPMLKPLVSRFMPQLLRDINVKNLSNSKSRLGSENKNDSSNGASSRAANLAEIMQPKELHLEPAEASCSSTSHGAGEEIEPAIGVLDFLTTPEMKELPQRDVTNSGAIKNPVTRNDYSTFFDFVNMQQRKSLVEMTLRESLFPNIMVTILFVIWGVAYGFLDTLNTQFQQSANMTPGQTTALHSAYFGGYFVAPLTFGRLCLKKWGFKACYIVGLCTYACGTLVFWPSAVLTSFPAFLVSNFIVGMGLSTLEISANPFIALCGPQKYMEVRLNLSQSVQAVGTVVSPLLAQKVLFKSATNASSLVDVQWTYLGIALFSILLAVAYFYVPLPEATDAQLERAQARRSDYANIASISGVRILWISLTLGVLSEFAYVGAQESVSTSFNAFYAEAFHSHNMDTTSWLAIAHTAFAVSRFLTAGLNCFIKARYLLLFFYAAAVALSAVCMTYSGVTAQTALILLFACEGPIFSIIFASSLRGLGKHTKDASALITAAISGGASWPPIMYGIATKTHRSYQYGYCVIIAAFATGMLLPIWQNIHPVARKLADPMPDDEDFMMPVHSSSSGMRSSSFSRPKAIFKNRRRKEGISGVEHVEEVHRHGTLSRDLPHIGILPGTP</sequence>
<evidence type="ECO:0000256" key="3">
    <source>
        <dbReference type="SAM" id="MobiDB-lite"/>
    </source>
</evidence>
<dbReference type="Gene3D" id="1.20.1250.20">
    <property type="entry name" value="MFS general substrate transporter like domains"/>
    <property type="match status" value="2"/>
</dbReference>
<feature type="transmembrane region" description="Helical" evidence="4">
    <location>
        <begin position="459"/>
        <end position="480"/>
    </location>
</feature>
<feature type="transmembrane region" description="Helical" evidence="4">
    <location>
        <begin position="487"/>
        <end position="504"/>
    </location>
</feature>
<feature type="transmembrane region" description="Helical" evidence="4">
    <location>
        <begin position="710"/>
        <end position="729"/>
    </location>
</feature>
<dbReference type="STRING" id="253628.A0A0D1ZXU5"/>
<protein>
    <recommendedName>
        <fullName evidence="5">Rhodopsin domain-containing protein</fullName>
    </recommendedName>
</protein>
<evidence type="ECO:0000313" key="6">
    <source>
        <dbReference type="EMBL" id="KIV99287.1"/>
    </source>
</evidence>
<dbReference type="AlphaFoldDB" id="A0A0D1ZXU5"/>
<keyword evidence="2" id="KW-1003">Cell membrane</keyword>
<reference evidence="6 7" key="1">
    <citation type="submission" date="2015-01" db="EMBL/GenBank/DDBJ databases">
        <title>The Genome Sequence of Ochroconis gallopava CBS43764.</title>
        <authorList>
            <consortium name="The Broad Institute Genomics Platform"/>
            <person name="Cuomo C."/>
            <person name="de Hoog S."/>
            <person name="Gorbushina A."/>
            <person name="Stielow B."/>
            <person name="Teixiera M."/>
            <person name="Abouelleil A."/>
            <person name="Chapman S.B."/>
            <person name="Priest M."/>
            <person name="Young S.K."/>
            <person name="Wortman J."/>
            <person name="Nusbaum C."/>
            <person name="Birren B."/>
        </authorList>
    </citation>
    <scope>NUCLEOTIDE SEQUENCE [LARGE SCALE GENOMIC DNA]</scope>
    <source>
        <strain evidence="6 7">CBS 43764</strain>
    </source>
</reference>
<dbReference type="PANTHER" id="PTHR43702">
    <property type="entry name" value="L-FUCOSE-PROTON SYMPORTER"/>
    <property type="match status" value="1"/>
</dbReference>
<evidence type="ECO:0000259" key="5">
    <source>
        <dbReference type="Pfam" id="PF20684"/>
    </source>
</evidence>
<dbReference type="EMBL" id="KN847580">
    <property type="protein sequence ID" value="KIV99287.1"/>
    <property type="molecule type" value="Genomic_DNA"/>
</dbReference>
<keyword evidence="7" id="KW-1185">Reference proteome</keyword>
<dbReference type="Pfam" id="PF07690">
    <property type="entry name" value="MFS_1"/>
    <property type="match status" value="1"/>
</dbReference>
<keyword evidence="4" id="KW-0472">Membrane</keyword>
<evidence type="ECO:0000256" key="2">
    <source>
        <dbReference type="ARBA" id="ARBA00022475"/>
    </source>
</evidence>
<dbReference type="InterPro" id="IPR050375">
    <property type="entry name" value="MFS_TsgA-like"/>
</dbReference>
<dbReference type="RefSeq" id="XP_016209157.1">
    <property type="nucleotide sequence ID" value="XM_016363046.1"/>
</dbReference>
<feature type="region of interest" description="Disordered" evidence="3">
    <location>
        <begin position="305"/>
        <end position="324"/>
    </location>
</feature>
<dbReference type="InterPro" id="IPR011701">
    <property type="entry name" value="MFS"/>
</dbReference>
<feature type="transmembrane region" description="Helical" evidence="4">
    <location>
        <begin position="681"/>
        <end position="703"/>
    </location>
</feature>
<feature type="transmembrane region" description="Helical" evidence="4">
    <location>
        <begin position="626"/>
        <end position="647"/>
    </location>
</feature>
<gene>
    <name evidence="6" type="ORF">PV09_09055</name>
</gene>
<evidence type="ECO:0000313" key="7">
    <source>
        <dbReference type="Proteomes" id="UP000053259"/>
    </source>
</evidence>
<name>A0A0D1ZXU5_9PEZI</name>
<dbReference type="PANTHER" id="PTHR43702:SF13">
    <property type="entry name" value="MONOSACCHARIDE TRANSPORTER, PUTATIVE (AFU_ORTHOLOGUE AFUA_4G06630)-RELATED"/>
    <property type="match status" value="1"/>
</dbReference>
<dbReference type="GO" id="GO:0022857">
    <property type="term" value="F:transmembrane transporter activity"/>
    <property type="evidence" value="ECO:0007669"/>
    <property type="project" value="InterPro"/>
</dbReference>
<feature type="transmembrane region" description="Helical" evidence="4">
    <location>
        <begin position="124"/>
        <end position="146"/>
    </location>
</feature>